<keyword evidence="3" id="KW-1185">Reference proteome</keyword>
<reference evidence="2 3" key="1">
    <citation type="submission" date="2019-02" db="EMBL/GenBank/DDBJ databases">
        <title>Deep-cultivation of Planctomycetes and their phenomic and genomic characterization uncovers novel biology.</title>
        <authorList>
            <person name="Wiegand S."/>
            <person name="Jogler M."/>
            <person name="Boedeker C."/>
            <person name="Pinto D."/>
            <person name="Vollmers J."/>
            <person name="Rivas-Marin E."/>
            <person name="Kohn T."/>
            <person name="Peeters S.H."/>
            <person name="Heuer A."/>
            <person name="Rast P."/>
            <person name="Oberbeckmann S."/>
            <person name="Bunk B."/>
            <person name="Jeske O."/>
            <person name="Meyerdierks A."/>
            <person name="Storesund J.E."/>
            <person name="Kallscheuer N."/>
            <person name="Luecker S."/>
            <person name="Lage O.M."/>
            <person name="Pohl T."/>
            <person name="Merkel B.J."/>
            <person name="Hornburger P."/>
            <person name="Mueller R.-W."/>
            <person name="Bruemmer F."/>
            <person name="Labrenz M."/>
            <person name="Spormann A.M."/>
            <person name="Op den Camp H."/>
            <person name="Overmann J."/>
            <person name="Amann R."/>
            <person name="Jetten M.S.M."/>
            <person name="Mascher T."/>
            <person name="Medema M.H."/>
            <person name="Devos D.P."/>
            <person name="Kaster A.-K."/>
            <person name="Ovreas L."/>
            <person name="Rohde M."/>
            <person name="Galperin M.Y."/>
            <person name="Jogler C."/>
        </authorList>
    </citation>
    <scope>NUCLEOTIDE SEQUENCE [LARGE SCALE GENOMIC DNA]</scope>
    <source>
        <strain evidence="2 3">Poly30</strain>
    </source>
</reference>
<dbReference type="RefSeq" id="WP_145194636.1">
    <property type="nucleotide sequence ID" value="NZ_CP036434.1"/>
</dbReference>
<feature type="compositionally biased region" description="Basic and acidic residues" evidence="1">
    <location>
        <begin position="89"/>
        <end position="108"/>
    </location>
</feature>
<accession>A0A518EM98</accession>
<dbReference type="OrthoDB" id="9784100at2"/>
<evidence type="ECO:0000313" key="2">
    <source>
        <dbReference type="EMBL" id="QDV05219.1"/>
    </source>
</evidence>
<dbReference type="InterPro" id="IPR016866">
    <property type="entry name" value="UCP028069"/>
</dbReference>
<dbReference type="Pfam" id="PF11932">
    <property type="entry name" value="DUF3450"/>
    <property type="match status" value="1"/>
</dbReference>
<evidence type="ECO:0000256" key="1">
    <source>
        <dbReference type="SAM" id="MobiDB-lite"/>
    </source>
</evidence>
<gene>
    <name evidence="2" type="ORF">Poly30_07150</name>
</gene>
<name>A0A518EM98_9BACT</name>
<dbReference type="AlphaFoldDB" id="A0A518EM98"/>
<evidence type="ECO:0000313" key="3">
    <source>
        <dbReference type="Proteomes" id="UP000320390"/>
    </source>
</evidence>
<sequence length="269" mass="29195">MKKISEARKRAGWVLALGAGVALVGAGTSVSASQDEGTAKASIESALSGIDTWVELRGQIGKERALLAENKAFLADRIELIRSQIEDTREATKARRSQVDESRSKREELEAENETLKAASESLRALIGPLEARTKELLKRMPAPLVEQVRELSQNIPEDPENTTLSLSKRFGQVVGVLNFIDKFNTDVHVTTETREIMAGTTAQVTALYLGISGAYYVNGAGDRAGRGYSSEEGFVWTPVNEAAAEIQQAVKVLNGELPQFVQVPIVID</sequence>
<dbReference type="EMBL" id="CP036434">
    <property type="protein sequence ID" value="QDV05219.1"/>
    <property type="molecule type" value="Genomic_DNA"/>
</dbReference>
<proteinExistence type="predicted"/>
<feature type="region of interest" description="Disordered" evidence="1">
    <location>
        <begin position="89"/>
        <end position="113"/>
    </location>
</feature>
<dbReference type="Proteomes" id="UP000320390">
    <property type="component" value="Chromosome"/>
</dbReference>
<protein>
    <submittedName>
        <fullName evidence="2">Uncharacterized protein</fullName>
    </submittedName>
</protein>
<organism evidence="2 3">
    <name type="scientific">Saltatorellus ferox</name>
    <dbReference type="NCBI Taxonomy" id="2528018"/>
    <lineage>
        <taxon>Bacteria</taxon>
        <taxon>Pseudomonadati</taxon>
        <taxon>Planctomycetota</taxon>
        <taxon>Planctomycetia</taxon>
        <taxon>Planctomycetia incertae sedis</taxon>
        <taxon>Saltatorellus</taxon>
    </lineage>
</organism>